<proteinExistence type="predicted"/>
<accession>A0A0Q3I9E8</accession>
<dbReference type="SUPFAM" id="SSF110087">
    <property type="entry name" value="DR1885-like metal-binding protein"/>
    <property type="match status" value="1"/>
</dbReference>
<name>A0A0Q3I9E8_9HYPH</name>
<protein>
    <recommendedName>
        <fullName evidence="3">Copper chaperone PCu(A)C</fullName>
    </recommendedName>
</protein>
<dbReference type="Pfam" id="PF04314">
    <property type="entry name" value="PCuAC"/>
    <property type="match status" value="1"/>
</dbReference>
<organism evidence="1 2">
    <name type="scientific">Bosea thiooxidans</name>
    <dbReference type="NCBI Taxonomy" id="53254"/>
    <lineage>
        <taxon>Bacteria</taxon>
        <taxon>Pseudomonadati</taxon>
        <taxon>Pseudomonadota</taxon>
        <taxon>Alphaproteobacteria</taxon>
        <taxon>Hyphomicrobiales</taxon>
        <taxon>Boseaceae</taxon>
        <taxon>Bosea</taxon>
    </lineage>
</organism>
<dbReference type="Gene3D" id="2.60.40.1890">
    <property type="entry name" value="PCu(A)C copper chaperone"/>
    <property type="match status" value="1"/>
</dbReference>
<dbReference type="AlphaFoldDB" id="A0A0Q3I9E8"/>
<dbReference type="InterPro" id="IPR036182">
    <property type="entry name" value="PCuAC_sf"/>
</dbReference>
<dbReference type="Proteomes" id="UP000051562">
    <property type="component" value="Unassembled WGS sequence"/>
</dbReference>
<dbReference type="RefSeq" id="WP_055727092.1">
    <property type="nucleotide sequence ID" value="NZ_LMAR01000019.1"/>
</dbReference>
<evidence type="ECO:0000313" key="2">
    <source>
        <dbReference type="Proteomes" id="UP000051562"/>
    </source>
</evidence>
<comment type="caution">
    <text evidence="1">The sequence shown here is derived from an EMBL/GenBank/DDBJ whole genome shotgun (WGS) entry which is preliminary data.</text>
</comment>
<dbReference type="InterPro" id="IPR007410">
    <property type="entry name" value="LpqE-like"/>
</dbReference>
<reference evidence="1 2" key="1">
    <citation type="submission" date="2015-10" db="EMBL/GenBank/DDBJ databases">
        <title>Draft genome of Bosea thiooxidans.</title>
        <authorList>
            <person name="Wang X."/>
        </authorList>
    </citation>
    <scope>NUCLEOTIDE SEQUENCE [LARGE SCALE GENOMIC DNA]</scope>
    <source>
        <strain evidence="1 2">CGMCC 9174</strain>
    </source>
</reference>
<evidence type="ECO:0000313" key="1">
    <source>
        <dbReference type="EMBL" id="KQK31623.1"/>
    </source>
</evidence>
<keyword evidence="2" id="KW-1185">Reference proteome</keyword>
<evidence type="ECO:0008006" key="3">
    <source>
        <dbReference type="Google" id="ProtNLM"/>
    </source>
</evidence>
<sequence>MIGTGIRKLLDALGRAERVDSPSLKAVGRTVGLALIGVGPFLLLGMTHTEPVARANGVSVIHPWSSGTALAGDDLRVFVTFDNAAPRLDRLIAVETNAASSFVFEKAAGRSPNRFMDELGEIDLAPTTKTSLKPDYQQIRLVGLTRKVEPGTTIPVDFIFARAGRLKAEIRIENPGEPQHFDHS</sequence>
<dbReference type="EMBL" id="LMAR01000019">
    <property type="protein sequence ID" value="KQK31623.1"/>
    <property type="molecule type" value="Genomic_DNA"/>
</dbReference>
<gene>
    <name evidence="1" type="ORF">ARD30_09320</name>
</gene>